<comment type="subcellular location">
    <subcellularLocation>
        <location evidence="1">Cell membrane</location>
        <topology evidence="1">Multi-pass membrane protein</topology>
    </subcellularLocation>
</comment>
<protein>
    <recommendedName>
        <fullName evidence="9">Lysine transporter LysE</fullName>
    </recommendedName>
</protein>
<evidence type="ECO:0000256" key="2">
    <source>
        <dbReference type="ARBA" id="ARBA00022475"/>
    </source>
</evidence>
<dbReference type="InterPro" id="IPR001123">
    <property type="entry name" value="LeuE-type"/>
</dbReference>
<feature type="transmembrane region" description="Helical" evidence="6">
    <location>
        <begin position="158"/>
        <end position="179"/>
    </location>
</feature>
<evidence type="ECO:0000313" key="7">
    <source>
        <dbReference type="EMBL" id="PVZ72224.1"/>
    </source>
</evidence>
<keyword evidence="2" id="KW-1003">Cell membrane</keyword>
<feature type="transmembrane region" description="Helical" evidence="6">
    <location>
        <begin position="39"/>
        <end position="63"/>
    </location>
</feature>
<dbReference type="GO" id="GO:0015171">
    <property type="term" value="F:amino acid transmembrane transporter activity"/>
    <property type="evidence" value="ECO:0007669"/>
    <property type="project" value="TreeGrafter"/>
</dbReference>
<dbReference type="Pfam" id="PF01810">
    <property type="entry name" value="LysE"/>
    <property type="match status" value="1"/>
</dbReference>
<feature type="transmembrane region" description="Helical" evidence="6">
    <location>
        <begin position="75"/>
        <end position="95"/>
    </location>
</feature>
<dbReference type="RefSeq" id="WP_116685810.1">
    <property type="nucleotide sequence ID" value="NZ_CAWNYD010000001.1"/>
</dbReference>
<dbReference type="PANTHER" id="PTHR30086">
    <property type="entry name" value="ARGININE EXPORTER PROTEIN ARGO"/>
    <property type="match status" value="1"/>
</dbReference>
<evidence type="ECO:0000256" key="5">
    <source>
        <dbReference type="ARBA" id="ARBA00023136"/>
    </source>
</evidence>
<reference evidence="7 8" key="1">
    <citation type="submission" date="2018-04" db="EMBL/GenBank/DDBJ databases">
        <title>Thalassorhabdus spongiae gen. nov., sp. nov., isolated from a marine sponge in South-West Iceland.</title>
        <authorList>
            <person name="Knobloch S."/>
            <person name="Daussin A."/>
            <person name="Johannsson R."/>
            <person name="Marteinsson V.T."/>
        </authorList>
    </citation>
    <scope>NUCLEOTIDE SEQUENCE [LARGE SCALE GENOMIC DNA]</scope>
    <source>
        <strain evidence="7 8">Hp12</strain>
    </source>
</reference>
<dbReference type="OrthoDB" id="9804822at2"/>
<keyword evidence="3 6" id="KW-0812">Transmembrane</keyword>
<gene>
    <name evidence="7" type="ORF">DC094_04205</name>
</gene>
<feature type="transmembrane region" description="Helical" evidence="6">
    <location>
        <begin position="6"/>
        <end position="27"/>
    </location>
</feature>
<comment type="caution">
    <text evidence="7">The sequence shown here is derived from an EMBL/GenBank/DDBJ whole genome shotgun (WGS) entry which is preliminary data.</text>
</comment>
<sequence length="220" mass="24089">MNLTQQLIALGIFHWLILMSPGPDFLMMLRIALAHRLKVAFALAGGIASAIVFHTSLVVYAGQPLLEVLPFLQSWLPWLCGGYLLWIAASGWIGLNKTRQLATQTNLKAEKPIDISPRQAFNQGLLCNLLNPKAYLYFISLLTGALAGNGTTPDWFKAALVAEFSLLALIWFCLLAAMLRLPWLQTKLKNSTQALERITLALLGGFGVFLITGAAQALVQ</sequence>
<dbReference type="GO" id="GO:0005886">
    <property type="term" value="C:plasma membrane"/>
    <property type="evidence" value="ECO:0007669"/>
    <property type="project" value="UniProtKB-SubCell"/>
</dbReference>
<feature type="transmembrane region" description="Helical" evidence="6">
    <location>
        <begin position="134"/>
        <end position="152"/>
    </location>
</feature>
<evidence type="ECO:0000256" key="1">
    <source>
        <dbReference type="ARBA" id="ARBA00004651"/>
    </source>
</evidence>
<accession>A0A2V1GYU4</accession>
<evidence type="ECO:0008006" key="9">
    <source>
        <dbReference type="Google" id="ProtNLM"/>
    </source>
</evidence>
<keyword evidence="5 6" id="KW-0472">Membrane</keyword>
<evidence type="ECO:0000256" key="6">
    <source>
        <dbReference type="SAM" id="Phobius"/>
    </source>
</evidence>
<name>A0A2V1GYU4_9GAMM</name>
<evidence type="ECO:0000256" key="3">
    <source>
        <dbReference type="ARBA" id="ARBA00022692"/>
    </source>
</evidence>
<keyword evidence="8" id="KW-1185">Reference proteome</keyword>
<organism evidence="7 8">
    <name type="scientific">Pelagibaculum spongiae</name>
    <dbReference type="NCBI Taxonomy" id="2080658"/>
    <lineage>
        <taxon>Bacteria</taxon>
        <taxon>Pseudomonadati</taxon>
        <taxon>Pseudomonadota</taxon>
        <taxon>Gammaproteobacteria</taxon>
        <taxon>Oceanospirillales</taxon>
        <taxon>Pelagibaculum</taxon>
    </lineage>
</organism>
<proteinExistence type="predicted"/>
<dbReference type="EMBL" id="QDDL01000001">
    <property type="protein sequence ID" value="PVZ72224.1"/>
    <property type="molecule type" value="Genomic_DNA"/>
</dbReference>
<dbReference type="AlphaFoldDB" id="A0A2V1GYU4"/>
<keyword evidence="4 6" id="KW-1133">Transmembrane helix</keyword>
<dbReference type="Proteomes" id="UP000244906">
    <property type="component" value="Unassembled WGS sequence"/>
</dbReference>
<evidence type="ECO:0000313" key="8">
    <source>
        <dbReference type="Proteomes" id="UP000244906"/>
    </source>
</evidence>
<dbReference type="PANTHER" id="PTHR30086:SF17">
    <property type="entry name" value="LYSE FAMILY TRANSLOCATOR"/>
    <property type="match status" value="1"/>
</dbReference>
<feature type="transmembrane region" description="Helical" evidence="6">
    <location>
        <begin position="200"/>
        <end position="219"/>
    </location>
</feature>
<evidence type="ECO:0000256" key="4">
    <source>
        <dbReference type="ARBA" id="ARBA00022989"/>
    </source>
</evidence>